<feature type="compositionally biased region" description="Basic and acidic residues" evidence="1">
    <location>
        <begin position="233"/>
        <end position="255"/>
    </location>
</feature>
<evidence type="ECO:0000256" key="1">
    <source>
        <dbReference type="SAM" id="MobiDB-lite"/>
    </source>
</evidence>
<name>A0AAJ6HNU6_9ACTN</name>
<protein>
    <submittedName>
        <fullName evidence="2">Uncharacterized protein</fullName>
    </submittedName>
</protein>
<proteinExistence type="predicted"/>
<feature type="region of interest" description="Disordered" evidence="1">
    <location>
        <begin position="208"/>
        <end position="265"/>
    </location>
</feature>
<evidence type="ECO:0000313" key="2">
    <source>
        <dbReference type="EMBL" id="WLS43472.1"/>
    </source>
</evidence>
<dbReference type="KEGG" id="mprn:Q3V37_18905"/>
<feature type="region of interest" description="Disordered" evidence="1">
    <location>
        <begin position="404"/>
        <end position="476"/>
    </location>
</feature>
<reference evidence="2 3" key="1">
    <citation type="submission" date="2023-07" db="EMBL/GenBank/DDBJ databases">
        <title>Micromonospora profundi TRM 95458 converts glycerol to a new osmotic compound.</title>
        <authorList>
            <person name="Lu D."/>
        </authorList>
    </citation>
    <scope>NUCLEOTIDE SEQUENCE [LARGE SCALE GENOMIC DNA]</scope>
    <source>
        <strain evidence="2 3">TRM95458</strain>
    </source>
</reference>
<gene>
    <name evidence="2" type="ORF">Q3V37_18905</name>
</gene>
<dbReference type="RefSeq" id="WP_306270944.1">
    <property type="nucleotide sequence ID" value="NZ_CP130472.1"/>
</dbReference>
<sequence length="476" mass="50228">MERSQNSRQPYDHGSGYQGSSRSASDQGDDNAYTYDNPYPYAYDNGSTYDVSPWAETAPVPDTSQYYADTSLYYANTSQYANSGVDVAPQPLAAVASSSMPVSYSHPTEWAQSGEVDDLTTLMQRQHLSDDYGPLQQDVLEAQDAFASSAADYWASAAVPVAPPPTFGEMDESTAAWQSAAEEILRGVNDAASGAEFQLGTHQGIPSELIVSNGSPLASPGHSRGGSPTGSIRDGDGREPGRAESFRITETDRGELGVAQNTGGGWREVGRDEEIRTRILYALGSTLEGIGRTAAVSMAIATGNATILGADIYNRGQSIYENLTNPPVNLPRLGRDVADIAGLAAGVAAGYTVVSGVNRQASTDDYLAINRPNIRAAGYLNFTSVAAYGAGSYLAGMENRRAAATPTDVGGERGSHETSAPEPSGSHRSRGTTSDAARMTAPDTSHHEAEQVGESSNRSTHQHVSSRRAGKAPARR</sequence>
<feature type="region of interest" description="Disordered" evidence="1">
    <location>
        <begin position="1"/>
        <end position="58"/>
    </location>
</feature>
<keyword evidence="3" id="KW-1185">Reference proteome</keyword>
<dbReference type="Proteomes" id="UP001235874">
    <property type="component" value="Chromosome"/>
</dbReference>
<feature type="compositionally biased region" description="Basic residues" evidence="1">
    <location>
        <begin position="460"/>
        <end position="476"/>
    </location>
</feature>
<dbReference type="AlphaFoldDB" id="A0AAJ6HNU6"/>
<dbReference type="EMBL" id="CP130472">
    <property type="protein sequence ID" value="WLS43472.1"/>
    <property type="molecule type" value="Genomic_DNA"/>
</dbReference>
<accession>A0AAJ6HNU6</accession>
<organism evidence="2 3">
    <name type="scientific">Micromonospora profundi</name>
    <dbReference type="NCBI Taxonomy" id="1420889"/>
    <lineage>
        <taxon>Bacteria</taxon>
        <taxon>Bacillati</taxon>
        <taxon>Actinomycetota</taxon>
        <taxon>Actinomycetes</taxon>
        <taxon>Micromonosporales</taxon>
        <taxon>Micromonosporaceae</taxon>
        <taxon>Micromonospora</taxon>
    </lineage>
</organism>
<evidence type="ECO:0000313" key="3">
    <source>
        <dbReference type="Proteomes" id="UP001235874"/>
    </source>
</evidence>